<feature type="transmembrane region" description="Helical" evidence="6">
    <location>
        <begin position="42"/>
        <end position="59"/>
    </location>
</feature>
<dbReference type="InterPro" id="IPR008661">
    <property type="entry name" value="L6_membrane"/>
</dbReference>
<proteinExistence type="inferred from homology"/>
<reference evidence="7" key="1">
    <citation type="submission" date="2025-08" db="UniProtKB">
        <authorList>
            <consortium name="Ensembl"/>
        </authorList>
    </citation>
    <scope>IDENTIFICATION</scope>
</reference>
<dbReference type="Proteomes" id="UP000472273">
    <property type="component" value="Unplaced"/>
</dbReference>
<protein>
    <submittedName>
        <fullName evidence="7">Uncharacterized protein</fullName>
    </submittedName>
</protein>
<dbReference type="GeneTree" id="ENSGT01030000234590"/>
<evidence type="ECO:0000256" key="6">
    <source>
        <dbReference type="SAM" id="Phobius"/>
    </source>
</evidence>
<dbReference type="GO" id="GO:0016020">
    <property type="term" value="C:membrane"/>
    <property type="evidence" value="ECO:0007669"/>
    <property type="project" value="UniProtKB-SubCell"/>
</dbReference>
<dbReference type="PANTHER" id="PTHR14198">
    <property type="entry name" value="TRANSMEMBRANE 4 L6 FAMILY MEMBER 1-RELATED"/>
    <property type="match status" value="1"/>
</dbReference>
<dbReference type="Pfam" id="PF05805">
    <property type="entry name" value="L6_membrane"/>
    <property type="match status" value="1"/>
</dbReference>
<name>A0A670ZKI6_PSETE</name>
<dbReference type="AlphaFoldDB" id="A0A670ZKI6"/>
<keyword evidence="4 6" id="KW-1133">Transmembrane helix</keyword>
<dbReference type="PANTHER" id="PTHR14198:SF4">
    <property type="entry name" value="TRANSMEMBRANE 4 L6 FAMILY MEMBER 5"/>
    <property type="match status" value="1"/>
</dbReference>
<evidence type="ECO:0000313" key="8">
    <source>
        <dbReference type="Proteomes" id="UP000472273"/>
    </source>
</evidence>
<dbReference type="OMA" id="SICCNIV"/>
<comment type="subcellular location">
    <subcellularLocation>
        <location evidence="1">Membrane</location>
        <topology evidence="1">Multi-pass membrane protein</topology>
    </subcellularLocation>
</comment>
<dbReference type="PROSITE" id="PS51257">
    <property type="entry name" value="PROKAR_LIPOPROTEIN"/>
    <property type="match status" value="1"/>
</dbReference>
<sequence length="80" mass="8116">MCTGKCSRLVGLVLVAAALACITANILLFFPNGEGRWTPDHITIQAWLMGGVIGGGLMVRGPGGGESQGGCCGYGCCGNR</sequence>
<evidence type="ECO:0000256" key="1">
    <source>
        <dbReference type="ARBA" id="ARBA00004141"/>
    </source>
</evidence>
<keyword evidence="3 6" id="KW-0812">Transmembrane</keyword>
<evidence type="ECO:0000313" key="7">
    <source>
        <dbReference type="Ensembl" id="ENSPTXP00000023381.1"/>
    </source>
</evidence>
<organism evidence="7 8">
    <name type="scientific">Pseudonaja textilis</name>
    <name type="common">Eastern brown snake</name>
    <dbReference type="NCBI Taxonomy" id="8673"/>
    <lineage>
        <taxon>Eukaryota</taxon>
        <taxon>Metazoa</taxon>
        <taxon>Chordata</taxon>
        <taxon>Craniata</taxon>
        <taxon>Vertebrata</taxon>
        <taxon>Euteleostomi</taxon>
        <taxon>Lepidosauria</taxon>
        <taxon>Squamata</taxon>
        <taxon>Bifurcata</taxon>
        <taxon>Unidentata</taxon>
        <taxon>Episquamata</taxon>
        <taxon>Toxicofera</taxon>
        <taxon>Serpentes</taxon>
        <taxon>Colubroidea</taxon>
        <taxon>Elapidae</taxon>
        <taxon>Hydrophiinae</taxon>
        <taxon>Pseudonaja</taxon>
    </lineage>
</organism>
<feature type="transmembrane region" description="Helical" evidence="6">
    <location>
        <begin position="9"/>
        <end position="30"/>
    </location>
</feature>
<reference evidence="7" key="2">
    <citation type="submission" date="2025-09" db="UniProtKB">
        <authorList>
            <consortium name="Ensembl"/>
        </authorList>
    </citation>
    <scope>IDENTIFICATION</scope>
</reference>
<dbReference type="Ensembl" id="ENSPTXT00000024108.1">
    <property type="protein sequence ID" value="ENSPTXP00000023381.1"/>
    <property type="gene ID" value="ENSPTXG00000016246.1"/>
</dbReference>
<keyword evidence="5 6" id="KW-0472">Membrane</keyword>
<accession>A0A670ZKI6</accession>
<evidence type="ECO:0000256" key="2">
    <source>
        <dbReference type="ARBA" id="ARBA00006193"/>
    </source>
</evidence>
<evidence type="ECO:0000256" key="3">
    <source>
        <dbReference type="ARBA" id="ARBA00022692"/>
    </source>
</evidence>
<evidence type="ECO:0000256" key="5">
    <source>
        <dbReference type="ARBA" id="ARBA00023136"/>
    </source>
</evidence>
<comment type="similarity">
    <text evidence="2">Belongs to the L6 tetraspanin family.</text>
</comment>
<evidence type="ECO:0000256" key="4">
    <source>
        <dbReference type="ARBA" id="ARBA00022989"/>
    </source>
</evidence>
<gene>
    <name evidence="7" type="primary">LOC113454862</name>
</gene>
<keyword evidence="8" id="KW-1185">Reference proteome</keyword>